<sequence length="354" mass="38179">MAPTQKELAKLAGVSAGTVSNVVNGVPGVSDAARQKVLTAIRTLNYQPNLIARSLRTNRTQTLGIVVPDITVPFFPKIIRGAESAAREAGYYLMVLDSENDQSREAAMLELLRSQRSEGTLLVAAGGHGWTKESAASVTAQAPLVCLDRLPEGLAVDSVCVDDPRAAAMAVSHLVERGHREIAVVTGPLTLRNEQARLRGYRTAMQHHGLQVRERLVWQAGFQPAEIARVCQEGMLGGRDRPTAVFATNGVTGLHMLKSLYALGLETPRDVAVVCFDELNGEEFFRPGITTVVQPAFEIGSRAVQVLLRRIRGKSDAAPLETVRLPATLVVRESSSEPVSAGSHTARPRAKKRT</sequence>
<feature type="domain" description="HTH cro/C1-type" evidence="6">
    <location>
        <begin position="4"/>
        <end position="25"/>
    </location>
</feature>
<dbReference type="PROSITE" id="PS50943">
    <property type="entry name" value="HTH_CROC1"/>
    <property type="match status" value="1"/>
</dbReference>
<dbReference type="PANTHER" id="PTHR30146:SF109">
    <property type="entry name" value="HTH-TYPE TRANSCRIPTIONAL REGULATOR GALS"/>
    <property type="match status" value="1"/>
</dbReference>
<organism evidence="7 8">
    <name type="scientific">Terriglobus roseus</name>
    <dbReference type="NCBI Taxonomy" id="392734"/>
    <lineage>
        <taxon>Bacteria</taxon>
        <taxon>Pseudomonadati</taxon>
        <taxon>Acidobacteriota</taxon>
        <taxon>Terriglobia</taxon>
        <taxon>Terriglobales</taxon>
        <taxon>Acidobacteriaceae</taxon>
        <taxon>Terriglobus</taxon>
    </lineage>
</organism>
<keyword evidence="1" id="KW-0805">Transcription regulation</keyword>
<dbReference type="InterPro" id="IPR000843">
    <property type="entry name" value="HTH_LacI"/>
</dbReference>
<dbReference type="PANTHER" id="PTHR30146">
    <property type="entry name" value="LACI-RELATED TRANSCRIPTIONAL REPRESSOR"/>
    <property type="match status" value="1"/>
</dbReference>
<dbReference type="InterPro" id="IPR010982">
    <property type="entry name" value="Lambda_DNA-bd_dom_sf"/>
</dbReference>
<dbReference type="Gene3D" id="3.40.50.2300">
    <property type="match status" value="2"/>
</dbReference>
<evidence type="ECO:0000256" key="2">
    <source>
        <dbReference type="ARBA" id="ARBA00023125"/>
    </source>
</evidence>
<dbReference type="GO" id="GO:0000976">
    <property type="term" value="F:transcription cis-regulatory region binding"/>
    <property type="evidence" value="ECO:0007669"/>
    <property type="project" value="TreeGrafter"/>
</dbReference>
<evidence type="ECO:0000313" key="7">
    <source>
        <dbReference type="EMBL" id="SEB88424.1"/>
    </source>
</evidence>
<proteinExistence type="predicted"/>
<dbReference type="InterPro" id="IPR046335">
    <property type="entry name" value="LacI/GalR-like_sensor"/>
</dbReference>
<dbReference type="Pfam" id="PF13377">
    <property type="entry name" value="Peripla_BP_3"/>
    <property type="match status" value="1"/>
</dbReference>
<dbReference type="PROSITE" id="PS50932">
    <property type="entry name" value="HTH_LACI_2"/>
    <property type="match status" value="1"/>
</dbReference>
<evidence type="ECO:0000259" key="5">
    <source>
        <dbReference type="PROSITE" id="PS50932"/>
    </source>
</evidence>
<dbReference type="SUPFAM" id="SSF53822">
    <property type="entry name" value="Periplasmic binding protein-like I"/>
    <property type="match status" value="1"/>
</dbReference>
<dbReference type="OrthoDB" id="9796186at2"/>
<protein>
    <submittedName>
        <fullName evidence="7">Transcriptional regulator, LacI family</fullName>
    </submittedName>
</protein>
<accession>A0A1H4N068</accession>
<dbReference type="CDD" id="cd06267">
    <property type="entry name" value="PBP1_LacI_sugar_binding-like"/>
    <property type="match status" value="1"/>
</dbReference>
<dbReference type="InterPro" id="IPR028082">
    <property type="entry name" value="Peripla_BP_I"/>
</dbReference>
<evidence type="ECO:0000259" key="6">
    <source>
        <dbReference type="PROSITE" id="PS50943"/>
    </source>
</evidence>
<dbReference type="SMART" id="SM00354">
    <property type="entry name" value="HTH_LACI"/>
    <property type="match status" value="1"/>
</dbReference>
<dbReference type="InterPro" id="IPR001387">
    <property type="entry name" value="Cro/C1-type_HTH"/>
</dbReference>
<gene>
    <name evidence="7" type="ORF">SAMN05443244_2090</name>
</gene>
<dbReference type="EMBL" id="FNSD01000001">
    <property type="protein sequence ID" value="SEB88424.1"/>
    <property type="molecule type" value="Genomic_DNA"/>
</dbReference>
<dbReference type="GO" id="GO:0003700">
    <property type="term" value="F:DNA-binding transcription factor activity"/>
    <property type="evidence" value="ECO:0007669"/>
    <property type="project" value="TreeGrafter"/>
</dbReference>
<dbReference type="SUPFAM" id="SSF47413">
    <property type="entry name" value="lambda repressor-like DNA-binding domains"/>
    <property type="match status" value="1"/>
</dbReference>
<reference evidence="7 8" key="1">
    <citation type="submission" date="2016-10" db="EMBL/GenBank/DDBJ databases">
        <authorList>
            <person name="de Groot N.N."/>
        </authorList>
    </citation>
    <scope>NUCLEOTIDE SEQUENCE [LARGE SCALE GENOMIC DNA]</scope>
    <source>
        <strain evidence="7 8">AB35.6</strain>
    </source>
</reference>
<evidence type="ECO:0000313" key="8">
    <source>
        <dbReference type="Proteomes" id="UP000182409"/>
    </source>
</evidence>
<dbReference type="Gene3D" id="1.10.260.40">
    <property type="entry name" value="lambda repressor-like DNA-binding domains"/>
    <property type="match status" value="1"/>
</dbReference>
<feature type="region of interest" description="Disordered" evidence="4">
    <location>
        <begin position="334"/>
        <end position="354"/>
    </location>
</feature>
<dbReference type="CDD" id="cd01392">
    <property type="entry name" value="HTH_LacI"/>
    <property type="match status" value="1"/>
</dbReference>
<feature type="domain" description="HTH lacI-type" evidence="5">
    <location>
        <begin position="3"/>
        <end position="57"/>
    </location>
</feature>
<keyword evidence="2" id="KW-0238">DNA-binding</keyword>
<dbReference type="RefSeq" id="WP_074653840.1">
    <property type="nucleotide sequence ID" value="NZ_FNSD01000001.1"/>
</dbReference>
<dbReference type="Proteomes" id="UP000182409">
    <property type="component" value="Unassembled WGS sequence"/>
</dbReference>
<evidence type="ECO:0000256" key="1">
    <source>
        <dbReference type="ARBA" id="ARBA00023015"/>
    </source>
</evidence>
<dbReference type="Pfam" id="PF00356">
    <property type="entry name" value="LacI"/>
    <property type="match status" value="1"/>
</dbReference>
<dbReference type="AlphaFoldDB" id="A0A1H4N068"/>
<name>A0A1H4N068_9BACT</name>
<keyword evidence="3" id="KW-0804">Transcription</keyword>
<evidence type="ECO:0000256" key="4">
    <source>
        <dbReference type="SAM" id="MobiDB-lite"/>
    </source>
</evidence>
<evidence type="ECO:0000256" key="3">
    <source>
        <dbReference type="ARBA" id="ARBA00023163"/>
    </source>
</evidence>